<gene>
    <name evidence="2" type="ORF">Gocc_2533</name>
</gene>
<dbReference type="Proteomes" id="UP000254134">
    <property type="component" value="Unassembled WGS sequence"/>
</dbReference>
<keyword evidence="2" id="KW-0378">Hydrolase</keyword>
<comment type="caution">
    <text evidence="2">The sequence shown here is derived from an EMBL/GenBank/DDBJ whole genome shotgun (WGS) entry which is preliminary data.</text>
</comment>
<sequence length="207" mass="22076">MIEAVEITTRDGFVLRGEVAVRASDWIVLVHAPGEDIDAWRPLSTLLEEHQLTVLAVDLRGHGGSDGEPDTAMAATDVEAMLYYARSHMALRVFLAAAAASAVPVLDIADRSPVEGLVLVSPLGVQDTGETPVPRLVLHDPEDAEQEASAARLAEAPGWSLGISLPAAGRSCGMVQGEWGENVTGYVIAFLRDVRLNHPDRLPPDSD</sequence>
<dbReference type="RefSeq" id="WP_181813655.1">
    <property type="nucleotide sequence ID" value="NZ_QQZY01000007.1"/>
</dbReference>
<dbReference type="GO" id="GO:0016787">
    <property type="term" value="F:hydrolase activity"/>
    <property type="evidence" value="ECO:0007669"/>
    <property type="project" value="UniProtKB-KW"/>
</dbReference>
<name>A0A7M2YV66_9ACTN</name>
<organism evidence="2 3">
    <name type="scientific">Gaiella occulta</name>
    <dbReference type="NCBI Taxonomy" id="1002870"/>
    <lineage>
        <taxon>Bacteria</taxon>
        <taxon>Bacillati</taxon>
        <taxon>Actinomycetota</taxon>
        <taxon>Thermoleophilia</taxon>
        <taxon>Gaiellales</taxon>
        <taxon>Gaiellaceae</taxon>
        <taxon>Gaiella</taxon>
    </lineage>
</organism>
<dbReference type="InterPro" id="IPR029058">
    <property type="entry name" value="AB_hydrolase_fold"/>
</dbReference>
<accession>A0A7M2YV66</accession>
<protein>
    <submittedName>
        <fullName evidence="2">Alpha/beta hydrolase family</fullName>
    </submittedName>
</protein>
<reference evidence="3" key="2">
    <citation type="journal article" date="2019" name="MicrobiologyOpen">
        <title>High-quality draft genome sequence of Gaiella occulta isolated from a 150 meter deep mineral water borehole and comparison with the genome sequences of other deep-branching lineages of the phylum Actinobacteria.</title>
        <authorList>
            <person name="Severino R."/>
            <person name="Froufe H.J.C."/>
            <person name="Barroso C."/>
            <person name="Albuquerque L."/>
            <person name="Lobo-da-Cunha A."/>
            <person name="da Costa M.S."/>
            <person name="Egas C."/>
        </authorList>
    </citation>
    <scope>NUCLEOTIDE SEQUENCE [LARGE SCALE GENOMIC DNA]</scope>
    <source>
        <strain evidence="3">F2-233</strain>
    </source>
</reference>
<reference evidence="2 3" key="1">
    <citation type="submission" date="2018-07" db="EMBL/GenBank/DDBJ databases">
        <title>High-quality-draft genome sequence of Gaiella occulta.</title>
        <authorList>
            <person name="Severino R."/>
            <person name="Froufe H.J.C."/>
            <person name="Rainey F.A."/>
            <person name="Barroso C."/>
            <person name="Albuquerque L."/>
            <person name="Lobo-Da-Cunha A."/>
            <person name="Da Costa M.S."/>
            <person name="Egas C."/>
        </authorList>
    </citation>
    <scope>NUCLEOTIDE SEQUENCE [LARGE SCALE GENOMIC DNA]</scope>
    <source>
        <strain evidence="2 3">F2-233</strain>
    </source>
</reference>
<feature type="domain" description="AB hydrolase-1" evidence="1">
    <location>
        <begin position="27"/>
        <end position="184"/>
    </location>
</feature>
<evidence type="ECO:0000313" key="3">
    <source>
        <dbReference type="Proteomes" id="UP000254134"/>
    </source>
</evidence>
<keyword evidence="3" id="KW-1185">Reference proteome</keyword>
<dbReference type="InterPro" id="IPR000073">
    <property type="entry name" value="AB_hydrolase_1"/>
</dbReference>
<dbReference type="AlphaFoldDB" id="A0A7M2YV66"/>
<dbReference type="Gene3D" id="3.40.50.1820">
    <property type="entry name" value="alpha/beta hydrolase"/>
    <property type="match status" value="1"/>
</dbReference>
<evidence type="ECO:0000313" key="2">
    <source>
        <dbReference type="EMBL" id="RDI73620.1"/>
    </source>
</evidence>
<proteinExistence type="predicted"/>
<dbReference type="SUPFAM" id="SSF53474">
    <property type="entry name" value="alpha/beta-Hydrolases"/>
    <property type="match status" value="1"/>
</dbReference>
<dbReference type="EMBL" id="QQZY01000007">
    <property type="protein sequence ID" value="RDI73620.1"/>
    <property type="molecule type" value="Genomic_DNA"/>
</dbReference>
<dbReference type="Pfam" id="PF12697">
    <property type="entry name" value="Abhydrolase_6"/>
    <property type="match status" value="1"/>
</dbReference>
<evidence type="ECO:0000259" key="1">
    <source>
        <dbReference type="Pfam" id="PF12697"/>
    </source>
</evidence>